<organism evidence="1 2">
    <name type="scientific">Selenomonas sputigena (strain ATCC 35185 / DSM 20758 / CCUG 44933 / VPI D19B-28)</name>
    <dbReference type="NCBI Taxonomy" id="546271"/>
    <lineage>
        <taxon>Bacteria</taxon>
        <taxon>Bacillati</taxon>
        <taxon>Bacillota</taxon>
        <taxon>Negativicutes</taxon>
        <taxon>Selenomonadales</taxon>
        <taxon>Selenomonadaceae</taxon>
        <taxon>Selenomonas</taxon>
    </lineage>
</organism>
<evidence type="ECO:0000313" key="2">
    <source>
        <dbReference type="Proteomes" id="UP000003505"/>
    </source>
</evidence>
<accession>C9LTN8</accession>
<reference evidence="1 2" key="1">
    <citation type="submission" date="2009-09" db="EMBL/GenBank/DDBJ databases">
        <authorList>
            <person name="Weinstock G."/>
            <person name="Sodergren E."/>
            <person name="Clifton S."/>
            <person name="Fulton L."/>
            <person name="Fulton B."/>
            <person name="Courtney L."/>
            <person name="Fronick C."/>
            <person name="Harrison M."/>
            <person name="Strong C."/>
            <person name="Farmer C."/>
            <person name="Delahaunty K."/>
            <person name="Markovic C."/>
            <person name="Hall O."/>
            <person name="Minx P."/>
            <person name="Tomlinson C."/>
            <person name="Mitreva M."/>
            <person name="Nelson J."/>
            <person name="Hou S."/>
            <person name="Wollam A."/>
            <person name="Pepin K.H."/>
            <person name="Johnson M."/>
            <person name="Bhonagiri V."/>
            <person name="Nash W.E."/>
            <person name="Warren W."/>
            <person name="Chinwalla A."/>
            <person name="Mardis E.R."/>
            <person name="Wilson R.K."/>
        </authorList>
    </citation>
    <scope>NUCLEOTIDE SEQUENCE [LARGE SCALE GENOMIC DNA]</scope>
    <source>
        <strain evidence="2">ATCC 35185 / DSM 20758 / VPI D19B-28</strain>
    </source>
</reference>
<evidence type="ECO:0000313" key="1">
    <source>
        <dbReference type="EMBL" id="EEX77772.1"/>
    </source>
</evidence>
<dbReference type="EMBL" id="ACKP02000015">
    <property type="protein sequence ID" value="EEX77772.1"/>
    <property type="molecule type" value="Genomic_DNA"/>
</dbReference>
<sequence>MQKVNEIENKYQNIKIVQKAAFCTILEERLWRRCTMFVKRLCVQLTSRAP</sequence>
<dbReference type="AlphaFoldDB" id="C9LTN8"/>
<proteinExistence type="predicted"/>
<name>C9LTN8_SELS3</name>
<gene>
    <name evidence="1" type="ORF">SELSPUOL_01049</name>
</gene>
<comment type="caution">
    <text evidence="1">The sequence shown here is derived from an EMBL/GenBank/DDBJ whole genome shotgun (WGS) entry which is preliminary data.</text>
</comment>
<protein>
    <submittedName>
        <fullName evidence="1">Uncharacterized protein</fullName>
    </submittedName>
</protein>
<dbReference type="Proteomes" id="UP000003505">
    <property type="component" value="Unassembled WGS sequence"/>
</dbReference>